<dbReference type="Proteomes" id="UP000228503">
    <property type="component" value="Unassembled WGS sequence"/>
</dbReference>
<comment type="caution">
    <text evidence="1">The sequence shown here is derived from an EMBL/GenBank/DDBJ whole genome shotgun (WGS) entry which is preliminary data.</text>
</comment>
<accession>A0A2M7TW86</accession>
<organism evidence="1 2">
    <name type="scientific">Candidatus Roizmanbacteria bacterium CG_4_10_14_0_2_um_filter_39_13</name>
    <dbReference type="NCBI Taxonomy" id="1974825"/>
    <lineage>
        <taxon>Bacteria</taxon>
        <taxon>Candidatus Roizmaniibacteriota</taxon>
    </lineage>
</organism>
<gene>
    <name evidence="1" type="ORF">COY16_05860</name>
</gene>
<proteinExistence type="predicted"/>
<reference evidence="2" key="1">
    <citation type="submission" date="2017-09" db="EMBL/GenBank/DDBJ databases">
        <title>Depth-based differentiation of microbial function through sediment-hosted aquifers and enrichment of novel symbionts in the deep terrestrial subsurface.</title>
        <authorList>
            <person name="Probst A.J."/>
            <person name="Ladd B."/>
            <person name="Jarett J.K."/>
            <person name="Geller-Mcgrath D.E."/>
            <person name="Sieber C.M.K."/>
            <person name="Emerson J.B."/>
            <person name="Anantharaman K."/>
            <person name="Thomas B.C."/>
            <person name="Malmstrom R."/>
            <person name="Stieglmeier M."/>
            <person name="Klingl A."/>
            <person name="Woyke T."/>
            <person name="Ryan C.M."/>
            <person name="Banfield J.F."/>
        </authorList>
    </citation>
    <scope>NUCLEOTIDE SEQUENCE [LARGE SCALE GENOMIC DNA]</scope>
</reference>
<evidence type="ECO:0000313" key="2">
    <source>
        <dbReference type="Proteomes" id="UP000228503"/>
    </source>
</evidence>
<evidence type="ECO:0008006" key="3">
    <source>
        <dbReference type="Google" id="ProtNLM"/>
    </source>
</evidence>
<protein>
    <recommendedName>
        <fullName evidence="3">PqqD family protein</fullName>
    </recommendedName>
</protein>
<evidence type="ECO:0000313" key="1">
    <source>
        <dbReference type="EMBL" id="PIZ61872.1"/>
    </source>
</evidence>
<name>A0A2M7TW86_9BACT</name>
<sequence length="87" mass="10434">MHKFIKNPKYIFQKFDHALLIFDTDNACVFEMNEQAEVILDLLVQGKTNQQMLTELNNVYYVDRKLLLKDINKTRRYLDVNQIVIKQ</sequence>
<dbReference type="EMBL" id="PFOB01000073">
    <property type="protein sequence ID" value="PIZ61872.1"/>
    <property type="molecule type" value="Genomic_DNA"/>
</dbReference>
<dbReference type="AlphaFoldDB" id="A0A2M7TW86"/>